<sequence length="177" mass="18362">MSDPPSTSQIPDPDGPSRYSVGPPTGRVTAVTRNYSSACMSADAHFSLHSFSSSSTESPMDTSGTTAPSEPATEGDSNAPTSYVSASTASDVLHPLSPRGAPVVRVTASMRRLSVSNSPQPPTRSSRSVSPSAPPAKSQRSASGRRRPSNTQPSHPTSSQNRPEASSTNTQAGPRRL</sequence>
<feature type="region of interest" description="Disordered" evidence="1">
    <location>
        <begin position="1"/>
        <end position="27"/>
    </location>
</feature>
<name>A0A7I4YP79_HAECO</name>
<dbReference type="Proteomes" id="UP000025227">
    <property type="component" value="Unplaced"/>
</dbReference>
<dbReference type="AlphaFoldDB" id="A0A7I4YP79"/>
<feature type="compositionally biased region" description="Low complexity" evidence="1">
    <location>
        <begin position="50"/>
        <end position="63"/>
    </location>
</feature>
<evidence type="ECO:0000313" key="2">
    <source>
        <dbReference type="Proteomes" id="UP000025227"/>
    </source>
</evidence>
<evidence type="ECO:0000313" key="3">
    <source>
        <dbReference type="WBParaSite" id="HCON_00116260-00001"/>
    </source>
</evidence>
<feature type="compositionally biased region" description="Polar residues" evidence="1">
    <location>
        <begin position="75"/>
        <end position="90"/>
    </location>
</feature>
<feature type="region of interest" description="Disordered" evidence="1">
    <location>
        <begin position="50"/>
        <end position="177"/>
    </location>
</feature>
<feature type="compositionally biased region" description="Polar residues" evidence="1">
    <location>
        <begin position="149"/>
        <end position="177"/>
    </location>
</feature>
<keyword evidence="2" id="KW-1185">Reference proteome</keyword>
<reference evidence="3" key="1">
    <citation type="submission" date="2020-12" db="UniProtKB">
        <authorList>
            <consortium name="WormBaseParasite"/>
        </authorList>
    </citation>
    <scope>IDENTIFICATION</scope>
    <source>
        <strain evidence="3">MHco3</strain>
    </source>
</reference>
<accession>A0A7I4YP79</accession>
<feature type="compositionally biased region" description="Polar residues" evidence="1">
    <location>
        <begin position="1"/>
        <end position="10"/>
    </location>
</feature>
<protein>
    <submittedName>
        <fullName evidence="3">ICP4</fullName>
    </submittedName>
</protein>
<proteinExistence type="predicted"/>
<evidence type="ECO:0000256" key="1">
    <source>
        <dbReference type="SAM" id="MobiDB-lite"/>
    </source>
</evidence>
<feature type="compositionally biased region" description="Low complexity" evidence="1">
    <location>
        <begin position="123"/>
        <end position="139"/>
    </location>
</feature>
<organism evidence="2 3">
    <name type="scientific">Haemonchus contortus</name>
    <name type="common">Barber pole worm</name>
    <dbReference type="NCBI Taxonomy" id="6289"/>
    <lineage>
        <taxon>Eukaryota</taxon>
        <taxon>Metazoa</taxon>
        <taxon>Ecdysozoa</taxon>
        <taxon>Nematoda</taxon>
        <taxon>Chromadorea</taxon>
        <taxon>Rhabditida</taxon>
        <taxon>Rhabditina</taxon>
        <taxon>Rhabditomorpha</taxon>
        <taxon>Strongyloidea</taxon>
        <taxon>Trichostrongylidae</taxon>
        <taxon>Haemonchus</taxon>
    </lineage>
</organism>
<dbReference type="WBParaSite" id="HCON_00116260-00001">
    <property type="protein sequence ID" value="HCON_00116260-00001"/>
    <property type="gene ID" value="HCON_00116260"/>
</dbReference>